<evidence type="ECO:0000256" key="3">
    <source>
        <dbReference type="ARBA" id="ARBA00022692"/>
    </source>
</evidence>
<evidence type="ECO:0000256" key="6">
    <source>
        <dbReference type="SAM" id="Phobius"/>
    </source>
</evidence>
<proteinExistence type="inferred from homology"/>
<dbReference type="EMBL" id="MU004230">
    <property type="protein sequence ID" value="KAF2675454.1"/>
    <property type="molecule type" value="Genomic_DNA"/>
</dbReference>
<name>A0A6A6UWU9_9PEZI</name>
<feature type="transmembrane region" description="Helical" evidence="6">
    <location>
        <begin position="122"/>
        <end position="142"/>
    </location>
</feature>
<feature type="transmembrane region" description="Helical" evidence="6">
    <location>
        <begin position="12"/>
        <end position="36"/>
    </location>
</feature>
<keyword evidence="4 6" id="KW-1133">Transmembrane helix</keyword>
<protein>
    <submittedName>
        <fullName evidence="7">TspO/MBR family protein</fullName>
    </submittedName>
</protein>
<comment type="subcellular location">
    <subcellularLocation>
        <location evidence="1">Membrane</location>
        <topology evidence="1">Multi-pass membrane protein</topology>
    </subcellularLocation>
</comment>
<dbReference type="PANTHER" id="PTHR10057">
    <property type="entry name" value="PERIPHERAL-TYPE BENZODIAZEPINE RECEPTOR"/>
    <property type="match status" value="1"/>
</dbReference>
<keyword evidence="8" id="KW-1185">Reference proteome</keyword>
<organism evidence="7 8">
    <name type="scientific">Microthyrium microscopicum</name>
    <dbReference type="NCBI Taxonomy" id="703497"/>
    <lineage>
        <taxon>Eukaryota</taxon>
        <taxon>Fungi</taxon>
        <taxon>Dikarya</taxon>
        <taxon>Ascomycota</taxon>
        <taxon>Pezizomycotina</taxon>
        <taxon>Dothideomycetes</taxon>
        <taxon>Dothideomycetes incertae sedis</taxon>
        <taxon>Microthyriales</taxon>
        <taxon>Microthyriaceae</taxon>
        <taxon>Microthyrium</taxon>
    </lineage>
</organism>
<dbReference type="GO" id="GO:0033013">
    <property type="term" value="P:tetrapyrrole metabolic process"/>
    <property type="evidence" value="ECO:0007669"/>
    <property type="project" value="UniProtKB-ARBA"/>
</dbReference>
<feature type="transmembrane region" description="Helical" evidence="6">
    <location>
        <begin position="57"/>
        <end position="76"/>
    </location>
</feature>
<dbReference type="InterPro" id="IPR038330">
    <property type="entry name" value="TspO/MBR-related_sf"/>
</dbReference>
<dbReference type="PANTHER" id="PTHR10057:SF0">
    <property type="entry name" value="TRANSLOCATOR PROTEIN"/>
    <property type="match status" value="1"/>
</dbReference>
<dbReference type="Gene3D" id="1.20.1260.100">
    <property type="entry name" value="TspO/MBR protein"/>
    <property type="match status" value="1"/>
</dbReference>
<evidence type="ECO:0000256" key="1">
    <source>
        <dbReference type="ARBA" id="ARBA00004141"/>
    </source>
</evidence>
<dbReference type="Pfam" id="PF03073">
    <property type="entry name" value="TspO_MBR"/>
    <property type="match status" value="1"/>
</dbReference>
<evidence type="ECO:0000313" key="7">
    <source>
        <dbReference type="EMBL" id="KAF2675454.1"/>
    </source>
</evidence>
<feature type="transmembrane region" description="Helical" evidence="6">
    <location>
        <begin position="154"/>
        <end position="174"/>
    </location>
</feature>
<dbReference type="OrthoDB" id="8841220at2759"/>
<dbReference type="Proteomes" id="UP000799302">
    <property type="component" value="Unassembled WGS sequence"/>
</dbReference>
<evidence type="ECO:0000256" key="2">
    <source>
        <dbReference type="ARBA" id="ARBA00007524"/>
    </source>
</evidence>
<dbReference type="GO" id="GO:0005741">
    <property type="term" value="C:mitochondrial outer membrane"/>
    <property type="evidence" value="ECO:0007669"/>
    <property type="project" value="TreeGrafter"/>
</dbReference>
<dbReference type="FunFam" id="1.20.1260.100:FF:000001">
    <property type="entry name" value="translocator protein 2"/>
    <property type="match status" value="1"/>
</dbReference>
<dbReference type="AlphaFoldDB" id="A0A6A6UWU9"/>
<accession>A0A6A6UWU9</accession>
<keyword evidence="5 6" id="KW-0472">Membrane</keyword>
<gene>
    <name evidence="7" type="ORF">BT63DRAFT_382274</name>
</gene>
<evidence type="ECO:0000256" key="5">
    <source>
        <dbReference type="ARBA" id="ARBA00023136"/>
    </source>
</evidence>
<evidence type="ECO:0000313" key="8">
    <source>
        <dbReference type="Proteomes" id="UP000799302"/>
    </source>
</evidence>
<comment type="similarity">
    <text evidence="2">Belongs to the TspO/BZRP family.</text>
</comment>
<sequence>MTSFLQSLALPAYVFSKPAAAILLPLSLGNGIGIATRPDKSKQRYRQLKQPPLNPPAWLFGPVWTCLYAAMGYASWRAWNTGINSFSLETVELTKTGAALYTIQLGLNLAWMPLFFGMERPIAATVDIIALLGTNAYLTYVWSKVDTVAAWTMVPYLGWTCFATYLCAGCGYLNNGDFSKVPRKGAKAN</sequence>
<keyword evidence="3 6" id="KW-0812">Transmembrane</keyword>
<dbReference type="CDD" id="cd15904">
    <property type="entry name" value="TSPO_MBR"/>
    <property type="match status" value="1"/>
</dbReference>
<dbReference type="InterPro" id="IPR004307">
    <property type="entry name" value="TspO_MBR"/>
</dbReference>
<feature type="transmembrane region" description="Helical" evidence="6">
    <location>
        <begin position="96"/>
        <end position="115"/>
    </location>
</feature>
<reference evidence="7" key="1">
    <citation type="journal article" date="2020" name="Stud. Mycol.">
        <title>101 Dothideomycetes genomes: a test case for predicting lifestyles and emergence of pathogens.</title>
        <authorList>
            <person name="Haridas S."/>
            <person name="Albert R."/>
            <person name="Binder M."/>
            <person name="Bloem J."/>
            <person name="Labutti K."/>
            <person name="Salamov A."/>
            <person name="Andreopoulos B."/>
            <person name="Baker S."/>
            <person name="Barry K."/>
            <person name="Bills G."/>
            <person name="Bluhm B."/>
            <person name="Cannon C."/>
            <person name="Castanera R."/>
            <person name="Culley D."/>
            <person name="Daum C."/>
            <person name="Ezra D."/>
            <person name="Gonzalez J."/>
            <person name="Henrissat B."/>
            <person name="Kuo A."/>
            <person name="Liang C."/>
            <person name="Lipzen A."/>
            <person name="Lutzoni F."/>
            <person name="Magnuson J."/>
            <person name="Mondo S."/>
            <person name="Nolan M."/>
            <person name="Ohm R."/>
            <person name="Pangilinan J."/>
            <person name="Park H.-J."/>
            <person name="Ramirez L."/>
            <person name="Alfaro M."/>
            <person name="Sun H."/>
            <person name="Tritt A."/>
            <person name="Yoshinaga Y."/>
            <person name="Zwiers L.-H."/>
            <person name="Turgeon B."/>
            <person name="Goodwin S."/>
            <person name="Spatafora J."/>
            <person name="Crous P."/>
            <person name="Grigoriev I."/>
        </authorList>
    </citation>
    <scope>NUCLEOTIDE SEQUENCE</scope>
    <source>
        <strain evidence="7">CBS 115976</strain>
    </source>
</reference>
<evidence type="ECO:0000256" key="4">
    <source>
        <dbReference type="ARBA" id="ARBA00022989"/>
    </source>
</evidence>